<name>A0A7D5Z6Q4_9NEIS</name>
<dbReference type="Proteomes" id="UP000510822">
    <property type="component" value="Chromosome"/>
</dbReference>
<evidence type="ECO:0000313" key="2">
    <source>
        <dbReference type="Proteomes" id="UP000510822"/>
    </source>
</evidence>
<keyword evidence="2" id="KW-1185">Reference proteome</keyword>
<proteinExistence type="predicted"/>
<evidence type="ECO:0000313" key="1">
    <source>
        <dbReference type="EMBL" id="QLI83021.1"/>
    </source>
</evidence>
<dbReference type="EMBL" id="CP058952">
    <property type="protein sequence ID" value="QLI83021.1"/>
    <property type="molecule type" value="Genomic_DNA"/>
</dbReference>
<accession>A0A7D5Z6Q4</accession>
<protein>
    <submittedName>
        <fullName evidence="1">DUF2523 domain-containing protein</fullName>
    </submittedName>
</protein>
<sequence>MADFFQMMYDWATSGVWSWAEQSIFYLLAKASIWWIELKTKTLVIAMSMAYQAISDLGISAMLNRAFGSVDSSVLGLMTYLKVPEGVNMLMSAALTKMMMRMVGL</sequence>
<dbReference type="Pfam" id="PF10734">
    <property type="entry name" value="DUF2523"/>
    <property type="match status" value="1"/>
</dbReference>
<gene>
    <name evidence="1" type="ORF">HZU75_16650</name>
</gene>
<dbReference type="AlphaFoldDB" id="A0A7D5Z6Q4"/>
<dbReference type="KEGG" id="cfon:HZU75_16650"/>
<dbReference type="InterPro" id="IPR019670">
    <property type="entry name" value="DUF2523"/>
</dbReference>
<organism evidence="1 2">
    <name type="scientific">Chitinibacter fontanus</name>
    <dbReference type="NCBI Taxonomy" id="1737446"/>
    <lineage>
        <taxon>Bacteria</taxon>
        <taxon>Pseudomonadati</taxon>
        <taxon>Pseudomonadota</taxon>
        <taxon>Betaproteobacteria</taxon>
        <taxon>Neisseriales</taxon>
        <taxon>Chitinibacteraceae</taxon>
        <taxon>Chitinibacter</taxon>
    </lineage>
</organism>
<reference evidence="1 2" key="1">
    <citation type="journal article" date="2016" name="Int. J. Syst. Evol. Microbiol.">
        <title>Chitinibacter fontanus sp. nov., isolated from a spring.</title>
        <authorList>
            <person name="Sheu S.Y."/>
            <person name="Li Y.S."/>
            <person name="Young C.C."/>
            <person name="Chen W.M."/>
        </authorList>
    </citation>
    <scope>NUCLEOTIDE SEQUENCE [LARGE SCALE GENOMIC DNA]</scope>
    <source>
        <strain evidence="1 2">STM-7</strain>
    </source>
</reference>
<dbReference type="RefSeq" id="WP_180307092.1">
    <property type="nucleotide sequence ID" value="NZ_CP058952.1"/>
</dbReference>